<dbReference type="InterPro" id="IPR025144">
    <property type="entry name" value="DUF4085"/>
</dbReference>
<proteinExistence type="predicted"/>
<protein>
    <submittedName>
        <fullName evidence="1">Uncharacterized protein YfeS</fullName>
    </submittedName>
</protein>
<comment type="caution">
    <text evidence="1">The sequence shown here is derived from an EMBL/GenBank/DDBJ whole genome shotgun (WGS) entry which is preliminary data.</text>
</comment>
<dbReference type="Proteomes" id="UP001519271">
    <property type="component" value="Unassembled WGS sequence"/>
</dbReference>
<reference evidence="1 2" key="1">
    <citation type="submission" date="2021-03" db="EMBL/GenBank/DDBJ databases">
        <title>Genomic Encyclopedia of Type Strains, Phase IV (KMG-IV): sequencing the most valuable type-strain genomes for metagenomic binning, comparative biology and taxonomic classification.</title>
        <authorList>
            <person name="Goeker M."/>
        </authorList>
    </citation>
    <scope>NUCLEOTIDE SEQUENCE [LARGE SCALE GENOMIC DNA]</scope>
    <source>
        <strain evidence="1 2">DSM 6139</strain>
    </source>
</reference>
<dbReference type="Pfam" id="PF13315">
    <property type="entry name" value="DUF4085"/>
    <property type="match status" value="1"/>
</dbReference>
<accession>A0ABS4G014</accession>
<sequence length="301" mass="35574">MNYFTKEWYITMQNTDLHFGLEESRKAGKFSEEYFRKQYKRKLAEFIRFERRMAEESTYDSDLEELETFDEDETLAVQGKGEDIVLKPLLIWADQPVDLLEGVHEEALKEPVVFDIEENEAIFEEVFQGRMKWYEVNLPEKIRGQIADLRVFTLGKATGKVLKKVRKLSKRNLRKVEKAAKGYQKYLKNEKSIRKLYKDGFDLHDCRITEVISEKGRLTIDLDNSGGFTDVERLVLLNPEITLMENELSGLYWLYEEVYWKGDRYELNVLLAGQDGIKSYFFVTYDNLLMVHGEKDWGDFE</sequence>
<evidence type="ECO:0000313" key="1">
    <source>
        <dbReference type="EMBL" id="MBP1917890.1"/>
    </source>
</evidence>
<organism evidence="1 2">
    <name type="scientific">Youngiibacter multivorans</name>
    <dbReference type="NCBI Taxonomy" id="937251"/>
    <lineage>
        <taxon>Bacteria</taxon>
        <taxon>Bacillati</taxon>
        <taxon>Bacillota</taxon>
        <taxon>Clostridia</taxon>
        <taxon>Eubacteriales</taxon>
        <taxon>Clostridiaceae</taxon>
        <taxon>Youngiibacter</taxon>
    </lineage>
</organism>
<dbReference type="RefSeq" id="WP_209458140.1">
    <property type="nucleotide sequence ID" value="NZ_JAGGKC010000002.1"/>
</dbReference>
<evidence type="ECO:0000313" key="2">
    <source>
        <dbReference type="Proteomes" id="UP001519271"/>
    </source>
</evidence>
<keyword evidence="2" id="KW-1185">Reference proteome</keyword>
<name>A0ABS4G014_9CLOT</name>
<dbReference type="EMBL" id="JAGGKC010000002">
    <property type="protein sequence ID" value="MBP1917890.1"/>
    <property type="molecule type" value="Genomic_DNA"/>
</dbReference>
<gene>
    <name evidence="1" type="ORF">J2Z34_000361</name>
</gene>